<dbReference type="STRING" id="106582.ENSMZEP00005037885"/>
<dbReference type="Ensembl" id="ENSMZET00005039258.1">
    <property type="protein sequence ID" value="ENSMZEP00005037885.1"/>
    <property type="gene ID" value="ENSMZEG00005028294.1"/>
</dbReference>
<organism evidence="1 2">
    <name type="scientific">Maylandia zebra</name>
    <name type="common">zebra mbuna</name>
    <dbReference type="NCBI Taxonomy" id="106582"/>
    <lineage>
        <taxon>Eukaryota</taxon>
        <taxon>Metazoa</taxon>
        <taxon>Chordata</taxon>
        <taxon>Craniata</taxon>
        <taxon>Vertebrata</taxon>
        <taxon>Euteleostomi</taxon>
        <taxon>Actinopterygii</taxon>
        <taxon>Neopterygii</taxon>
        <taxon>Teleostei</taxon>
        <taxon>Neoteleostei</taxon>
        <taxon>Acanthomorphata</taxon>
        <taxon>Ovalentaria</taxon>
        <taxon>Cichlomorphae</taxon>
        <taxon>Cichliformes</taxon>
        <taxon>Cichlidae</taxon>
        <taxon>African cichlids</taxon>
        <taxon>Pseudocrenilabrinae</taxon>
        <taxon>Haplochromini</taxon>
        <taxon>Maylandia</taxon>
        <taxon>Maylandia zebra complex</taxon>
    </lineage>
</organism>
<name>A0A3P9DT24_9CICH</name>
<sequence length="69" mass="7583">MEPPEDNDGRTFVEVISEKYSPENFPYRRGPGMGVVVVSTGGPQGSPMKGEPRRTIGQLKRLTGPFVTF</sequence>
<dbReference type="AlphaFoldDB" id="A0A3P9DT24"/>
<dbReference type="Proteomes" id="UP000265160">
    <property type="component" value="Unplaced"/>
</dbReference>
<protein>
    <submittedName>
        <fullName evidence="1">Uncharacterized protein</fullName>
    </submittedName>
</protein>
<keyword evidence="2" id="KW-1185">Reference proteome</keyword>
<dbReference type="GeneTree" id="ENSGT00940000180778"/>
<accession>A0A3P9DT24</accession>
<reference evidence="1" key="1">
    <citation type="submission" date="2025-08" db="UniProtKB">
        <authorList>
            <consortium name="Ensembl"/>
        </authorList>
    </citation>
    <scope>IDENTIFICATION</scope>
</reference>
<reference evidence="1" key="2">
    <citation type="submission" date="2025-09" db="UniProtKB">
        <authorList>
            <consortium name="Ensembl"/>
        </authorList>
    </citation>
    <scope>IDENTIFICATION</scope>
</reference>
<evidence type="ECO:0000313" key="2">
    <source>
        <dbReference type="Proteomes" id="UP000265160"/>
    </source>
</evidence>
<evidence type="ECO:0000313" key="1">
    <source>
        <dbReference type="Ensembl" id="ENSMZEP00005037885.1"/>
    </source>
</evidence>
<proteinExistence type="predicted"/>